<dbReference type="PRINTS" id="PR00455">
    <property type="entry name" value="HTHTETR"/>
</dbReference>
<dbReference type="InterPro" id="IPR009057">
    <property type="entry name" value="Homeodomain-like_sf"/>
</dbReference>
<dbReference type="InterPro" id="IPR001647">
    <property type="entry name" value="HTH_TetR"/>
</dbReference>
<feature type="DNA-binding region" description="H-T-H motif" evidence="4">
    <location>
        <begin position="34"/>
        <end position="53"/>
    </location>
</feature>
<dbReference type="SUPFAM" id="SSF46689">
    <property type="entry name" value="Homeodomain-like"/>
    <property type="match status" value="1"/>
</dbReference>
<evidence type="ECO:0000256" key="1">
    <source>
        <dbReference type="ARBA" id="ARBA00023015"/>
    </source>
</evidence>
<dbReference type="EMBL" id="KM105871">
    <property type="protein sequence ID" value="AIL92388.1"/>
    <property type="molecule type" value="Genomic_DNA"/>
</dbReference>
<keyword evidence="3" id="KW-0804">Transcription</keyword>
<dbReference type="AlphaFoldDB" id="A0A088DKD1"/>
<evidence type="ECO:0000256" key="2">
    <source>
        <dbReference type="ARBA" id="ARBA00023125"/>
    </source>
</evidence>
<dbReference type="GO" id="GO:0003700">
    <property type="term" value="F:DNA-binding transcription factor activity"/>
    <property type="evidence" value="ECO:0007669"/>
    <property type="project" value="TreeGrafter"/>
</dbReference>
<organism evidence="6">
    <name type="scientific">Mycobacterium avium subsp. hominissuis</name>
    <dbReference type="NCBI Taxonomy" id="439334"/>
    <lineage>
        <taxon>Bacteria</taxon>
        <taxon>Bacillati</taxon>
        <taxon>Actinomycetota</taxon>
        <taxon>Actinomycetes</taxon>
        <taxon>Mycobacteriales</taxon>
        <taxon>Mycobacteriaceae</taxon>
        <taxon>Mycobacterium</taxon>
        <taxon>Mycobacterium avium complex (MAC)</taxon>
    </lineage>
</organism>
<protein>
    <submittedName>
        <fullName evidence="6">Transcriptional regulator TetR family</fullName>
    </submittedName>
</protein>
<keyword evidence="1" id="KW-0805">Transcription regulation</keyword>
<dbReference type="RefSeq" id="WP_051599032.1">
    <property type="nucleotide sequence ID" value="NZ_FKJL01000043.1"/>
</dbReference>
<evidence type="ECO:0000259" key="5">
    <source>
        <dbReference type="PROSITE" id="PS50977"/>
    </source>
</evidence>
<dbReference type="PANTHER" id="PTHR30055:SF234">
    <property type="entry name" value="HTH-TYPE TRANSCRIPTIONAL REGULATOR BETI"/>
    <property type="match status" value="1"/>
</dbReference>
<accession>A0A088DKD1</accession>
<evidence type="ECO:0000256" key="3">
    <source>
        <dbReference type="ARBA" id="ARBA00023163"/>
    </source>
</evidence>
<sequence length="194" mass="21543">MPRNKRPQAADEKRAEIVAAARELFIDAGYDATPMGRLATAAGVAANTIYWYFADKDDVLIAVLNDVIAEAWTQYESVATEPLSARLLWVVHQLQQMSRLVSTVHARAERSPVIAEWHNNFHFFTGSLLRSELENAGTPTARLDAEVMIGVFAIEGLLMHPLSNEQQRTICEALAVRWISTPALQVQARVIDCA</sequence>
<evidence type="ECO:0000313" key="6">
    <source>
        <dbReference type="EMBL" id="AIL92388.1"/>
    </source>
</evidence>
<dbReference type="PANTHER" id="PTHR30055">
    <property type="entry name" value="HTH-TYPE TRANSCRIPTIONAL REGULATOR RUTR"/>
    <property type="match status" value="1"/>
</dbReference>
<reference evidence="6" key="1">
    <citation type="journal article" date="2014" name="FEBS Lett.">
        <title>Identification and comparative analysis of a genomic island in Mycobacterium avium subsp. hominissuis.</title>
        <authorList>
            <person name="Lahiri A."/>
            <person name="Sanchini A."/>
            <person name="Semmler T."/>
            <person name="Schafer H."/>
            <person name="Lewin A."/>
        </authorList>
    </citation>
    <scope>NUCLEOTIDE SEQUENCE</scope>
    <source>
        <strain evidence="6">2721</strain>
    </source>
</reference>
<name>A0A088DKD1_MYCAV</name>
<dbReference type="PROSITE" id="PS50977">
    <property type="entry name" value="HTH_TETR_2"/>
    <property type="match status" value="1"/>
</dbReference>
<proteinExistence type="predicted"/>
<dbReference type="Gene3D" id="1.10.357.10">
    <property type="entry name" value="Tetracycline Repressor, domain 2"/>
    <property type="match status" value="1"/>
</dbReference>
<feature type="domain" description="HTH tetR-type" evidence="5">
    <location>
        <begin position="11"/>
        <end position="71"/>
    </location>
</feature>
<dbReference type="Pfam" id="PF00440">
    <property type="entry name" value="TetR_N"/>
    <property type="match status" value="1"/>
</dbReference>
<evidence type="ECO:0000256" key="4">
    <source>
        <dbReference type="PROSITE-ProRule" id="PRU00335"/>
    </source>
</evidence>
<keyword evidence="2 4" id="KW-0238">DNA-binding</keyword>
<dbReference type="GO" id="GO:0000976">
    <property type="term" value="F:transcription cis-regulatory region binding"/>
    <property type="evidence" value="ECO:0007669"/>
    <property type="project" value="TreeGrafter"/>
</dbReference>
<dbReference type="InterPro" id="IPR050109">
    <property type="entry name" value="HTH-type_TetR-like_transc_reg"/>
</dbReference>